<gene>
    <name evidence="3" type="ORF">E4P82_19235</name>
</gene>
<sequence length="1354" mass="152785">MDELARAIAVLHGAGFEPTPEELADALWLARRRAVLENAFGSLPSRPDRSERESSRREQLADQTTGETPKDSSMSRRRAEPEGTLHRYVRPRPGPAGSTESAGATSFRAPAVPMLPEALRLGRALRPLKRRVPSRVQVALDEDDTVQRIAEQALWLPVFRPSPERWLELALVVDGYSSMVIWEPLLAELRRLFERSGVCRDVRVWRLVADSSRGEARLRLANESGRCVRHVRELVEGTGRRLIWVLSDCVAPYWRDNAALFDLLRLWSRSNPLALVQMLPQRFWPRSGLSDMMPINLRAGEPGALNARLRSDEPCPSASLKLPVVALEPESMAFWASLLTGRGNVWSAGVALTRRESAPPAEPERNAVAPMTAPSGLERLEHFTATASPEAQELAAWFATVPLTLPIMRLAQQVLLPRSRLVHLAEVFLSGLLGRADRELEEKDRETDPLKIPFDFLPDIRELLLDSLPVSEVERATRRMAVSIEQRLGQAADFLALLVDPTVPGKLPLQTRSLPFAKIRLKVLRRLGGGYSGQATELAEAIKRVERGIPPEPVESVAPDQPTPFRDRFPDGTPGPAMIWLPGGIFTMGDDQFGRDNEKPAHPVTLSYFGIGQYPVTFAEYDRFCEATGREKPNDRNWGRDRRPVIYVSWDDTQAYCRWLSQQIGQDYRLLTEAQWEYACRAGSDAAYCFGDDEKPLRDYAWYGEDWSKGSTHPVGEKRANAWGLHDLHGNVWEWVQDWFGAYSKAPQHDPSGPESGSNRVIRGGSWFFGAVFCRSAYRYGSVPGRCGNDLGFRLARLGPLSSYPFTLPPEPELEWPTEPVPGLRDPLADGSPGPAMAWLPGGAFRMGQDDSPYEDEKPAHEVEVSGFSIGQYPVTFEDYDRFCAATGREQPNDSEWGRGARPVINVSWEDATAYCEWLSEQTGEHYRLLTEAEWEYACRAGSVARYCFGEDERQLEDYAWHSKNAGSKTHPVGEKRANAWGLHDVHGNVLEWVQDWHANDYYRRSPRENPTGPESGSIRVIRGGSWLDVAVYCRSAFRNRNDPGSRNYDLGFRLARTGAWPSNALTLARWRAAEPSVWAESEVERKPAYRAYDGFRDRLKDRTEAPEMVYLPGGTFKMGNLRGKGFEWERPVHEVTLDAFAMGRYPVTVGEFRRFVDATGYQTEAERRGGADVYDGKEWGQKADAHWRNPRFTQEDAHPVVCLSWNDAAAYCEWLSEQTGERYSLPTEAEWEYACRASSETEYGFGDDEARLGEYAWYSKNSEGKTHPVGQKRANAWGLHDLHGNVWEWVRDWYGAYSKKSQRNPSGPETGSLRVVRGGSWIFVAVSCRSAYRNWLGPGLRNYDLGFRLARRV</sequence>
<evidence type="ECO:0000313" key="3">
    <source>
        <dbReference type="EMBL" id="NMQ21140.1"/>
    </source>
</evidence>
<dbReference type="Proteomes" id="UP000760480">
    <property type="component" value="Unassembled WGS sequence"/>
</dbReference>
<dbReference type="InterPro" id="IPR042095">
    <property type="entry name" value="SUMF_sf"/>
</dbReference>
<dbReference type="InterPro" id="IPR051043">
    <property type="entry name" value="Sulfatase_Mod_Factor_Kinase"/>
</dbReference>
<evidence type="ECO:0000313" key="4">
    <source>
        <dbReference type="Proteomes" id="UP000760480"/>
    </source>
</evidence>
<dbReference type="PANTHER" id="PTHR23150">
    <property type="entry name" value="SULFATASE MODIFYING FACTOR 1, 2"/>
    <property type="match status" value="1"/>
</dbReference>
<keyword evidence="4" id="KW-1185">Reference proteome</keyword>
<dbReference type="SUPFAM" id="SSF56436">
    <property type="entry name" value="C-type lectin-like"/>
    <property type="match status" value="3"/>
</dbReference>
<reference evidence="3 4" key="1">
    <citation type="submission" date="2019-03" db="EMBL/GenBank/DDBJ databases">
        <title>Metabolic reconstructions from genomes of highly enriched 'Candidatus Accumulibacter' and 'Candidatus Competibacter' bioreactor populations.</title>
        <authorList>
            <person name="Annavajhala M.K."/>
            <person name="Welles L."/>
            <person name="Abbas B."/>
            <person name="Sorokin D."/>
            <person name="Park H."/>
            <person name="Van Loosdrecht M."/>
            <person name="Chandran K."/>
        </authorList>
    </citation>
    <scope>NUCLEOTIDE SEQUENCE [LARGE SCALE GENOMIC DNA]</scope>
    <source>
        <strain evidence="3 4">SBR_G</strain>
    </source>
</reference>
<feature type="domain" description="Sulfatase-modifying factor enzyme-like" evidence="2">
    <location>
        <begin position="576"/>
        <end position="797"/>
    </location>
</feature>
<dbReference type="InterPro" id="IPR005532">
    <property type="entry name" value="SUMF_dom"/>
</dbReference>
<name>A0ABX1TRY9_9GAMM</name>
<dbReference type="EMBL" id="SPMZ01000077">
    <property type="protein sequence ID" value="NMQ21140.1"/>
    <property type="molecule type" value="Genomic_DNA"/>
</dbReference>
<feature type="domain" description="Sulfatase-modifying factor enzyme-like" evidence="2">
    <location>
        <begin position="835"/>
        <end position="1057"/>
    </location>
</feature>
<dbReference type="InterPro" id="IPR016187">
    <property type="entry name" value="CTDL_fold"/>
</dbReference>
<feature type="compositionally biased region" description="Basic and acidic residues" evidence="1">
    <location>
        <begin position="46"/>
        <end position="60"/>
    </location>
</feature>
<accession>A0ABX1TRY9</accession>
<proteinExistence type="predicted"/>
<dbReference type="Pfam" id="PF03781">
    <property type="entry name" value="FGE-sulfatase"/>
    <property type="match status" value="3"/>
</dbReference>
<dbReference type="RefSeq" id="WP_169250407.1">
    <property type="nucleotide sequence ID" value="NZ_SPMZ01000077.1"/>
</dbReference>
<dbReference type="PANTHER" id="PTHR23150:SF19">
    <property type="entry name" value="FORMYLGLYCINE-GENERATING ENZYME"/>
    <property type="match status" value="1"/>
</dbReference>
<feature type="compositionally biased region" description="Basic and acidic residues" evidence="1">
    <location>
        <begin position="68"/>
        <end position="85"/>
    </location>
</feature>
<protein>
    <recommendedName>
        <fullName evidence="2">Sulfatase-modifying factor enzyme-like domain-containing protein</fullName>
    </recommendedName>
</protein>
<dbReference type="NCBIfam" id="NF041121">
    <property type="entry name" value="SAV_2336_NTERM"/>
    <property type="match status" value="1"/>
</dbReference>
<evidence type="ECO:0000256" key="1">
    <source>
        <dbReference type="SAM" id="MobiDB-lite"/>
    </source>
</evidence>
<comment type="caution">
    <text evidence="3">The sequence shown here is derived from an EMBL/GenBank/DDBJ whole genome shotgun (WGS) entry which is preliminary data.</text>
</comment>
<dbReference type="InterPro" id="IPR047738">
    <property type="entry name" value="SAV_2336-like_N"/>
</dbReference>
<dbReference type="Gene3D" id="3.90.1580.10">
    <property type="entry name" value="paralog of FGE (formylglycine-generating enzyme)"/>
    <property type="match status" value="3"/>
</dbReference>
<feature type="domain" description="Sulfatase-modifying factor enzyme-like" evidence="2">
    <location>
        <begin position="1106"/>
        <end position="1352"/>
    </location>
</feature>
<evidence type="ECO:0000259" key="2">
    <source>
        <dbReference type="Pfam" id="PF03781"/>
    </source>
</evidence>
<organism evidence="3 4">
    <name type="scientific">Candidatus Competibacter phosphatis</name>
    <dbReference type="NCBI Taxonomy" id="221280"/>
    <lineage>
        <taxon>Bacteria</taxon>
        <taxon>Pseudomonadati</taxon>
        <taxon>Pseudomonadota</taxon>
        <taxon>Gammaproteobacteria</taxon>
        <taxon>Candidatus Competibacteraceae</taxon>
        <taxon>Candidatus Competibacter</taxon>
    </lineage>
</organism>
<feature type="region of interest" description="Disordered" evidence="1">
    <location>
        <begin position="41"/>
        <end position="106"/>
    </location>
</feature>